<keyword evidence="9 13" id="KW-0863">Zinc-finger</keyword>
<name>A0A3E2HGJ6_SCYLI</name>
<dbReference type="InterPro" id="IPR001714">
    <property type="entry name" value="Pept_M24_MAP"/>
</dbReference>
<evidence type="ECO:0000256" key="5">
    <source>
        <dbReference type="ARBA" id="ARBA00022574"/>
    </source>
</evidence>
<evidence type="ECO:0000259" key="16">
    <source>
        <dbReference type="PROSITE" id="PS52013"/>
    </source>
</evidence>
<evidence type="ECO:0000256" key="15">
    <source>
        <dbReference type="SAM" id="Phobius"/>
    </source>
</evidence>
<keyword evidence="4" id="KW-0963">Cytoplasm</keyword>
<dbReference type="InterPro" id="IPR036005">
    <property type="entry name" value="Creatinase/aminopeptidase-like"/>
</dbReference>
<dbReference type="PANTHER" id="PTHR43979:SF1">
    <property type="entry name" value="PRE-MRNA-PROCESSING FACTOR 17"/>
    <property type="match status" value="1"/>
</dbReference>
<dbReference type="PROSITE" id="PS52013">
    <property type="entry name" value="ZF_C6H2"/>
    <property type="match status" value="1"/>
</dbReference>
<keyword evidence="7 14" id="KW-0479">Metal-binding</keyword>
<dbReference type="STRING" id="5539.A0A3E2HGJ6"/>
<dbReference type="Pfam" id="PF15801">
    <property type="entry name" value="zf-C6H2"/>
    <property type="match status" value="1"/>
</dbReference>
<dbReference type="GO" id="GO:0070006">
    <property type="term" value="F:metalloaminopeptidase activity"/>
    <property type="evidence" value="ECO:0007669"/>
    <property type="project" value="InterPro"/>
</dbReference>
<dbReference type="PANTHER" id="PTHR43979">
    <property type="entry name" value="PRE-MRNA-PROCESSING FACTOR 17"/>
    <property type="match status" value="1"/>
</dbReference>
<dbReference type="SUPFAM" id="SSF55920">
    <property type="entry name" value="Creatinase/aminopeptidase"/>
    <property type="match status" value="1"/>
</dbReference>
<dbReference type="Pfam" id="PF00400">
    <property type="entry name" value="WD40"/>
    <property type="match status" value="3"/>
</dbReference>
<dbReference type="SUPFAM" id="SSF50978">
    <property type="entry name" value="WD40 repeat-like"/>
    <property type="match status" value="1"/>
</dbReference>
<keyword evidence="15" id="KW-0472">Membrane</keyword>
<dbReference type="Proteomes" id="UP000258309">
    <property type="component" value="Unassembled WGS sequence"/>
</dbReference>
<dbReference type="Pfam" id="PF03311">
    <property type="entry name" value="Cornichon"/>
    <property type="match status" value="1"/>
</dbReference>
<dbReference type="CDD" id="cd00200">
    <property type="entry name" value="WD40"/>
    <property type="match status" value="1"/>
</dbReference>
<comment type="catalytic activity">
    <reaction evidence="14">
        <text>Release of N-terminal amino acids, preferentially methionine, from peptides and arylamides.</text>
        <dbReference type="EC" id="3.4.11.18"/>
    </reaction>
</comment>
<dbReference type="SMART" id="SM00320">
    <property type="entry name" value="WD40"/>
    <property type="match status" value="6"/>
</dbReference>
<feature type="repeat" description="WD" evidence="12">
    <location>
        <begin position="1114"/>
        <end position="1147"/>
    </location>
</feature>
<evidence type="ECO:0000256" key="6">
    <source>
        <dbReference type="ARBA" id="ARBA00022670"/>
    </source>
</evidence>
<dbReference type="OrthoDB" id="10257301at2759"/>
<keyword evidence="10" id="KW-0378">Hydrolase</keyword>
<feature type="non-terminal residue" evidence="17">
    <location>
        <position position="1"/>
    </location>
</feature>
<dbReference type="PROSITE" id="PS50294">
    <property type="entry name" value="WD_REPEATS_REGION"/>
    <property type="match status" value="4"/>
</dbReference>
<keyword evidence="18" id="KW-1185">Reference proteome</keyword>
<comment type="similarity">
    <text evidence="13">Belongs to the peptidase M24A family. Methionine aminopeptidase type 1 subfamily.</text>
</comment>
<comment type="caution">
    <text evidence="17">The sequence shown here is derived from an EMBL/GenBank/DDBJ whole genome shotgun (WGS) entry which is preliminary data.</text>
</comment>
<keyword evidence="15" id="KW-0812">Transmembrane</keyword>
<comment type="function">
    <text evidence="14">Cotranslationally removes the N-terminal methionine from nascent proteins. The N-terminal methionine is often cleaved when the second residue in the primary sequence is small and uncharged (Met-Ala-, Cys, Gly, Pro, Ser, Thr, or Val).</text>
</comment>
<dbReference type="Gene3D" id="3.90.230.10">
    <property type="entry name" value="Creatinase/methionine aminopeptidase superfamily"/>
    <property type="match status" value="1"/>
</dbReference>
<keyword evidence="8" id="KW-0677">Repeat</keyword>
<evidence type="ECO:0000256" key="3">
    <source>
        <dbReference type="ARBA" id="ARBA00022438"/>
    </source>
</evidence>
<keyword evidence="6 14" id="KW-0645">Protease</keyword>
<dbReference type="AlphaFoldDB" id="A0A3E2HGJ6"/>
<evidence type="ECO:0000256" key="2">
    <source>
        <dbReference type="ARBA" id="ARBA00004496"/>
    </source>
</evidence>
<keyword evidence="5 12" id="KW-0853">WD repeat</keyword>
<evidence type="ECO:0000256" key="7">
    <source>
        <dbReference type="ARBA" id="ARBA00022723"/>
    </source>
</evidence>
<feature type="repeat" description="WD" evidence="12">
    <location>
        <begin position="982"/>
        <end position="1014"/>
    </location>
</feature>
<evidence type="ECO:0000256" key="1">
    <source>
        <dbReference type="ARBA" id="ARBA00001947"/>
    </source>
</evidence>
<dbReference type="InterPro" id="IPR003377">
    <property type="entry name" value="Cornichon"/>
</dbReference>
<dbReference type="InterPro" id="IPR019775">
    <property type="entry name" value="WD40_repeat_CS"/>
</dbReference>
<dbReference type="InterPro" id="IPR032847">
    <property type="entry name" value="PRPF17"/>
</dbReference>
<evidence type="ECO:0000256" key="9">
    <source>
        <dbReference type="ARBA" id="ARBA00022771"/>
    </source>
</evidence>
<dbReference type="NCBIfam" id="TIGR00500">
    <property type="entry name" value="met_pdase_I"/>
    <property type="match status" value="1"/>
</dbReference>
<gene>
    <name evidence="17" type="ORF">B7463_g3776</name>
</gene>
<dbReference type="Pfam" id="PF12894">
    <property type="entry name" value="ANAPC4_WD40"/>
    <property type="match status" value="1"/>
</dbReference>
<feature type="domain" description="C6H2-type" evidence="16">
    <location>
        <begin position="7"/>
        <end position="61"/>
    </location>
</feature>
<keyword evidence="11" id="KW-0862">Zinc</keyword>
<comment type="cofactor">
    <cofactor evidence="14">
        <name>Co(2+)</name>
        <dbReference type="ChEBI" id="CHEBI:48828"/>
    </cofactor>
    <cofactor evidence="14">
        <name>Zn(2+)</name>
        <dbReference type="ChEBI" id="CHEBI:29105"/>
    </cofactor>
    <cofactor evidence="14">
        <name>Mn(2+)</name>
        <dbReference type="ChEBI" id="CHEBI:29035"/>
    </cofactor>
    <cofactor evidence="14">
        <name>Fe(2+)</name>
        <dbReference type="ChEBI" id="CHEBI:29033"/>
    </cofactor>
    <text evidence="14">Binds 2 divalent metal cations per subunit. Has a high-affinity and a low affinity metal-binding site. The true nature of the physiological cofactor is under debate. The enzyme is active with cobalt, zinc, manganese or divalent iron ions.</text>
</comment>
<evidence type="ECO:0000256" key="4">
    <source>
        <dbReference type="ARBA" id="ARBA00022490"/>
    </source>
</evidence>
<evidence type="ECO:0000313" key="17">
    <source>
        <dbReference type="EMBL" id="RFU32550.1"/>
    </source>
</evidence>
<accession>A0A3E2HGJ6</accession>
<dbReference type="EMBL" id="NCSJ02000052">
    <property type="protein sequence ID" value="RFU32550.1"/>
    <property type="molecule type" value="Genomic_DNA"/>
</dbReference>
<dbReference type="GO" id="GO:0004239">
    <property type="term" value="F:initiator methionyl aminopeptidase activity"/>
    <property type="evidence" value="ECO:0007669"/>
    <property type="project" value="UniProtKB-EC"/>
</dbReference>
<evidence type="ECO:0000256" key="14">
    <source>
        <dbReference type="RuleBase" id="RU003653"/>
    </source>
</evidence>
<keyword evidence="3 14" id="KW-0031">Aminopeptidase</keyword>
<evidence type="ECO:0000313" key="18">
    <source>
        <dbReference type="Proteomes" id="UP000258309"/>
    </source>
</evidence>
<dbReference type="InterPro" id="IPR000994">
    <property type="entry name" value="Pept_M24"/>
</dbReference>
<dbReference type="PRINTS" id="PR00599">
    <property type="entry name" value="MAPEPTIDASE"/>
</dbReference>
<organism evidence="17 18">
    <name type="scientific">Scytalidium lignicola</name>
    <name type="common">Hyphomycete</name>
    <dbReference type="NCBI Taxonomy" id="5539"/>
    <lineage>
        <taxon>Eukaryota</taxon>
        <taxon>Fungi</taxon>
        <taxon>Dikarya</taxon>
        <taxon>Ascomycota</taxon>
        <taxon>Pezizomycotina</taxon>
        <taxon>Leotiomycetes</taxon>
        <taxon>Leotiomycetes incertae sedis</taxon>
        <taxon>Scytalidium</taxon>
    </lineage>
</organism>
<dbReference type="InterPro" id="IPR020472">
    <property type="entry name" value="WD40_PAC1"/>
</dbReference>
<dbReference type="GO" id="GO:0016192">
    <property type="term" value="P:vesicle-mediated transport"/>
    <property type="evidence" value="ECO:0007669"/>
    <property type="project" value="InterPro"/>
</dbReference>
<evidence type="ECO:0000256" key="13">
    <source>
        <dbReference type="PROSITE-ProRule" id="PRU01357"/>
    </source>
</evidence>
<feature type="repeat" description="WD" evidence="12">
    <location>
        <begin position="896"/>
        <end position="937"/>
    </location>
</feature>
<proteinExistence type="inferred from homology"/>
<protein>
    <recommendedName>
        <fullName evidence="14">Methionine aminopeptidase</fullName>
        <ecNumber evidence="14">3.4.11.18</ecNumber>
    </recommendedName>
</protein>
<dbReference type="FunFam" id="2.130.10.10:FF:000191">
    <property type="entry name" value="mRNA splicing factor"/>
    <property type="match status" value="1"/>
</dbReference>
<evidence type="ECO:0000256" key="8">
    <source>
        <dbReference type="ARBA" id="ARBA00022737"/>
    </source>
</evidence>
<dbReference type="GO" id="GO:0008270">
    <property type="term" value="F:zinc ion binding"/>
    <property type="evidence" value="ECO:0007669"/>
    <property type="project" value="UniProtKB-KW"/>
</dbReference>
<feature type="transmembrane region" description="Helical" evidence="15">
    <location>
        <begin position="430"/>
        <end position="453"/>
    </location>
</feature>
<dbReference type="Gene3D" id="2.130.10.10">
    <property type="entry name" value="YVTN repeat-like/Quinoprotein amine dehydrogenase"/>
    <property type="match status" value="1"/>
</dbReference>
<dbReference type="GO" id="GO:0000398">
    <property type="term" value="P:mRNA splicing, via spliceosome"/>
    <property type="evidence" value="ECO:0007669"/>
    <property type="project" value="InterPro"/>
</dbReference>
<evidence type="ECO:0000256" key="12">
    <source>
        <dbReference type="PROSITE-ProRule" id="PRU00221"/>
    </source>
</evidence>
<dbReference type="PROSITE" id="PS50082">
    <property type="entry name" value="WD_REPEATS_2"/>
    <property type="match status" value="4"/>
</dbReference>
<comment type="subcellular location">
    <subcellularLocation>
        <location evidence="2">Cytoplasm</location>
    </subcellularLocation>
</comment>
<dbReference type="InterPro" id="IPR002467">
    <property type="entry name" value="Pept_M24A_MAP1"/>
</dbReference>
<feature type="repeat" description="WD" evidence="12">
    <location>
        <begin position="852"/>
        <end position="894"/>
    </location>
</feature>
<dbReference type="GO" id="GO:0071013">
    <property type="term" value="C:catalytic step 2 spliceosome"/>
    <property type="evidence" value="ECO:0007669"/>
    <property type="project" value="InterPro"/>
</dbReference>
<feature type="transmembrane region" description="Helical" evidence="15">
    <location>
        <begin position="481"/>
        <end position="498"/>
    </location>
</feature>
<feature type="non-terminal residue" evidence="17">
    <location>
        <position position="1147"/>
    </location>
</feature>
<dbReference type="InterPro" id="IPR015943">
    <property type="entry name" value="WD40/YVTN_repeat-like_dom_sf"/>
</dbReference>
<dbReference type="GO" id="GO:0003729">
    <property type="term" value="F:mRNA binding"/>
    <property type="evidence" value="ECO:0007669"/>
    <property type="project" value="TreeGrafter"/>
</dbReference>
<dbReference type="FunFam" id="3.90.230.10:FF:000010">
    <property type="entry name" value="Methionine aminopeptidase"/>
    <property type="match status" value="1"/>
</dbReference>
<dbReference type="EC" id="3.4.11.18" evidence="14"/>
<dbReference type="PROSITE" id="PS00678">
    <property type="entry name" value="WD_REPEATS_1"/>
    <property type="match status" value="1"/>
</dbReference>
<evidence type="ECO:0000256" key="11">
    <source>
        <dbReference type="ARBA" id="ARBA00022833"/>
    </source>
</evidence>
<keyword evidence="15" id="KW-1133">Transmembrane helix</keyword>
<dbReference type="PROSITE" id="PS00680">
    <property type="entry name" value="MAP_1"/>
    <property type="match status" value="1"/>
</dbReference>
<dbReference type="InterPro" id="IPR036322">
    <property type="entry name" value="WD40_repeat_dom_sf"/>
</dbReference>
<dbReference type="InterPro" id="IPR024977">
    <property type="entry name" value="Apc4-like_WD40_dom"/>
</dbReference>
<dbReference type="CDD" id="cd01086">
    <property type="entry name" value="MetAP1"/>
    <property type="match status" value="1"/>
</dbReference>
<comment type="cofactor">
    <cofactor evidence="1">
        <name>Zn(2+)</name>
        <dbReference type="ChEBI" id="CHEBI:29105"/>
    </cofactor>
</comment>
<reference evidence="17 18" key="1">
    <citation type="submission" date="2018-05" db="EMBL/GenBank/DDBJ databases">
        <title>Draft genome sequence of Scytalidium lignicola DSM 105466, a ubiquitous saprotrophic fungus.</title>
        <authorList>
            <person name="Buettner E."/>
            <person name="Gebauer A.M."/>
            <person name="Hofrichter M."/>
            <person name="Liers C."/>
            <person name="Kellner H."/>
        </authorList>
    </citation>
    <scope>NUCLEOTIDE SEQUENCE [LARGE SCALE GENOMIC DNA]</scope>
    <source>
        <strain evidence="17 18">DSM 105466</strain>
    </source>
</reference>
<sequence length="1147" mass="129699">MAEVGEKRKCLGVDCENDAGSLQCPTCLKLGIKDSYFCSQDCFKRSWSQHKALHKSQSNLLSSLFVPKVVSKPDPDTGLFNPFPTFPFSGPLRPVYPLSQKREIPASIRRPDYWQDGIPHSERTYGGRNKIDILDKKGQDAMRKVCRFTREVLDAAAAAVKPGVTTDYIDEVVHKACIERDCYPSPLNYCHFPKSVCTSPNEVICHGIPDQRVLEEGDILNIDVSLYHGGYHGDLNETYYVGEKAKADPDSVRVVETARECLDEAIKAVKPGVLFREYGNIIEKHAKSRDCSVIKTYCGHGVNTLFHCSPNIPHYAKNKAVGAAKEGMCFTIEPMIALGTHRDMTWPDDWTSTTRDGKRTAQFEHTLLVTADGVEILTARLPNSPGGPVPMPELTNGEKKVEVTADYINPIDLCNRLNTYIIPEAAVHGFLTFLFLINGYWIALILNLPLLVFNAKKILDNAHLLDATEIFRKLNVHKRESFVKLGFHLVMFFFYLSFEMSRTDSALRLKIDMGKLHKHKCVEKEVDWTHKVKYFQVRFNGSHNLPRMVVVGYLYGVYFTNRHDEVLEAKATDTCHVIHGTMSTVMFVNIMYLFAQAVINFRLSTTTTTSLVQSNINHKPAERMADFGDYPPNMAPQNALIVREIAGPDHAVVPYTAEDLSRAAQGPANPFKNEQSLKRKGVLTGHAEETYMSEYTFRSQHRAVQGRGQHLSGAAEKEEAARIRAKRQKKGDATVVEGDRAYVGPWAKYKQDEYEVVEEGDMVSGEEYEEVEVEEDEGVVESGTVMTAVPQALEHRKQAEELGEETTTFHGESPYDYQGRTYMHVPQDLDVDLRKEPGSVKNYVPKKLIYTWKSHTKPISQVRFFPHSGHLLLSGSADTTVKIWDVYHQRELLRTYSGHSKAISDITFNTSGTQFLSSSYDRMIKLWDTETGTCVNRFTTGKTPHVIRFNPSPEHSNEFLAGMSDKKIVQFDIRTREIVQEYDHHLAAINTITFVDENRRFMTTSDDKSLRAWDYNIPVPIKYIAEPYMYPMTRASAHPSGKYVAYQSSDNNIFVYGATDKFRQNRKKVFKGHNNAGYAIDVACSPDGQFVASGDTGGYVCFWDWKTCKMWHKMKASDGAVTCVEWHPQETSKVVTAGLDGNLKYWD</sequence>
<dbReference type="InterPro" id="IPR001680">
    <property type="entry name" value="WD40_rpt"/>
</dbReference>
<dbReference type="GO" id="GO:0006508">
    <property type="term" value="P:proteolysis"/>
    <property type="evidence" value="ECO:0007669"/>
    <property type="project" value="UniProtKB-KW"/>
</dbReference>
<dbReference type="PRINTS" id="PR00320">
    <property type="entry name" value="GPROTEINBRPT"/>
</dbReference>
<dbReference type="Pfam" id="PF00557">
    <property type="entry name" value="Peptidase_M24"/>
    <property type="match status" value="1"/>
</dbReference>
<dbReference type="SMART" id="SM01398">
    <property type="entry name" value="Cornichon"/>
    <property type="match status" value="1"/>
</dbReference>
<evidence type="ECO:0000256" key="10">
    <source>
        <dbReference type="ARBA" id="ARBA00022801"/>
    </source>
</evidence>
<dbReference type="GO" id="GO:0005737">
    <property type="term" value="C:cytoplasm"/>
    <property type="evidence" value="ECO:0007669"/>
    <property type="project" value="UniProtKB-SubCell"/>
</dbReference>
<dbReference type="HAMAP" id="MF_01974">
    <property type="entry name" value="MetAP_1"/>
    <property type="match status" value="1"/>
</dbReference>
<dbReference type="InterPro" id="IPR031615">
    <property type="entry name" value="Zfn-C6H2"/>
</dbReference>